<evidence type="ECO:0000313" key="7">
    <source>
        <dbReference type="Proteomes" id="UP000604825"/>
    </source>
</evidence>
<feature type="compositionally biased region" description="Basic residues" evidence="5">
    <location>
        <begin position="106"/>
        <end position="119"/>
    </location>
</feature>
<dbReference type="Proteomes" id="UP000604825">
    <property type="component" value="Unassembled WGS sequence"/>
</dbReference>
<evidence type="ECO:0000256" key="1">
    <source>
        <dbReference type="ARBA" id="ARBA00009183"/>
    </source>
</evidence>
<dbReference type="EMBL" id="CAJGYO010000010">
    <property type="protein sequence ID" value="CAD6258587.1"/>
    <property type="molecule type" value="Genomic_DNA"/>
</dbReference>
<dbReference type="Gene3D" id="3.50.50.60">
    <property type="entry name" value="FAD/NAD(P)-binding domain"/>
    <property type="match status" value="1"/>
</dbReference>
<dbReference type="AlphaFoldDB" id="A0A811QR16"/>
<dbReference type="SUPFAM" id="SSF51905">
    <property type="entry name" value="FAD/NAD(P)-binding domain"/>
    <property type="match status" value="1"/>
</dbReference>
<evidence type="ECO:0000313" key="6">
    <source>
        <dbReference type="EMBL" id="CAD6258587.1"/>
    </source>
</evidence>
<comment type="similarity">
    <text evidence="1">Belongs to the FMO family.</text>
</comment>
<dbReference type="InterPro" id="IPR050982">
    <property type="entry name" value="Auxin_biosynth/cation_transpt"/>
</dbReference>
<evidence type="ECO:0000256" key="4">
    <source>
        <dbReference type="ARBA" id="ARBA00047707"/>
    </source>
</evidence>
<protein>
    <recommendedName>
        <fullName evidence="3">indole-3-pyruvate monooxygenase</fullName>
        <ecNumber evidence="3">1.14.13.168</ecNumber>
    </recommendedName>
</protein>
<proteinExistence type="inferred from homology"/>
<dbReference type="InterPro" id="IPR036188">
    <property type="entry name" value="FAD/NAD-bd_sf"/>
</dbReference>
<dbReference type="OrthoDB" id="66881at2759"/>
<dbReference type="GO" id="GO:0050660">
    <property type="term" value="F:flavin adenine dinucleotide binding"/>
    <property type="evidence" value="ECO:0007669"/>
    <property type="project" value="TreeGrafter"/>
</dbReference>
<gene>
    <name evidence="6" type="ORF">NCGR_LOCUS42057</name>
</gene>
<accession>A0A811QR16</accession>
<dbReference type="EC" id="1.14.13.168" evidence="3"/>
<dbReference type="PANTHER" id="PTHR43539:SF20">
    <property type="entry name" value="FLAVIN-CONTAINING MONOOXYGENASE"/>
    <property type="match status" value="1"/>
</dbReference>
<comment type="catalytic activity">
    <reaction evidence="4">
        <text>indole-3-pyruvate + NADPH + O2 + H(+) = (indol-3-yl)acetate + CO2 + NADP(+) + H2O</text>
        <dbReference type="Rhea" id="RHEA:34331"/>
        <dbReference type="ChEBI" id="CHEBI:15377"/>
        <dbReference type="ChEBI" id="CHEBI:15378"/>
        <dbReference type="ChEBI" id="CHEBI:15379"/>
        <dbReference type="ChEBI" id="CHEBI:16526"/>
        <dbReference type="ChEBI" id="CHEBI:17640"/>
        <dbReference type="ChEBI" id="CHEBI:30854"/>
        <dbReference type="ChEBI" id="CHEBI:57783"/>
        <dbReference type="ChEBI" id="CHEBI:58349"/>
        <dbReference type="EC" id="1.14.13.168"/>
    </reaction>
</comment>
<feature type="region of interest" description="Disordered" evidence="5">
    <location>
        <begin position="103"/>
        <end position="141"/>
    </location>
</feature>
<dbReference type="GO" id="GO:0103075">
    <property type="term" value="F:indole-3-pyruvate monooxygenase activity"/>
    <property type="evidence" value="ECO:0007669"/>
    <property type="project" value="UniProtKB-EC"/>
</dbReference>
<sequence length="141" mass="15948">MPFPDHCSEYPTKRQFVDYLQAYADRSGVEPRFNQAVTSARYDQDAGLWRVRAEDILAAKDAAAAATTEYINRWLVVATGENAKRIVPEFEGAQEFAGPVSPGLRVQRRGVPRQARPRRWMQELRHGGDAASIESRSRNRS</sequence>
<comment type="caution">
    <text evidence="6">The sequence shown here is derived from an EMBL/GenBank/DDBJ whole genome shotgun (WGS) entry which is preliminary data.</text>
</comment>
<evidence type="ECO:0000256" key="2">
    <source>
        <dbReference type="ARBA" id="ARBA00023002"/>
    </source>
</evidence>
<keyword evidence="7" id="KW-1185">Reference proteome</keyword>
<dbReference type="PANTHER" id="PTHR43539">
    <property type="entry name" value="FLAVIN-BINDING MONOOXYGENASE-LIKE PROTEIN (AFU_ORTHOLOGUE AFUA_4G09220)"/>
    <property type="match status" value="1"/>
</dbReference>
<organism evidence="6 7">
    <name type="scientific">Miscanthus lutarioriparius</name>
    <dbReference type="NCBI Taxonomy" id="422564"/>
    <lineage>
        <taxon>Eukaryota</taxon>
        <taxon>Viridiplantae</taxon>
        <taxon>Streptophyta</taxon>
        <taxon>Embryophyta</taxon>
        <taxon>Tracheophyta</taxon>
        <taxon>Spermatophyta</taxon>
        <taxon>Magnoliopsida</taxon>
        <taxon>Liliopsida</taxon>
        <taxon>Poales</taxon>
        <taxon>Poaceae</taxon>
        <taxon>PACMAD clade</taxon>
        <taxon>Panicoideae</taxon>
        <taxon>Andropogonodae</taxon>
        <taxon>Andropogoneae</taxon>
        <taxon>Saccharinae</taxon>
        <taxon>Miscanthus</taxon>
    </lineage>
</organism>
<name>A0A811QR16_9POAL</name>
<keyword evidence="2" id="KW-0560">Oxidoreductase</keyword>
<evidence type="ECO:0000256" key="3">
    <source>
        <dbReference type="ARBA" id="ARBA00039148"/>
    </source>
</evidence>
<reference evidence="6" key="1">
    <citation type="submission" date="2020-10" db="EMBL/GenBank/DDBJ databases">
        <authorList>
            <person name="Han B."/>
            <person name="Lu T."/>
            <person name="Zhao Q."/>
            <person name="Huang X."/>
            <person name="Zhao Y."/>
        </authorList>
    </citation>
    <scope>NUCLEOTIDE SEQUENCE</scope>
</reference>
<evidence type="ECO:0000256" key="5">
    <source>
        <dbReference type="SAM" id="MobiDB-lite"/>
    </source>
</evidence>